<feature type="domain" description="Glycosyl-hydrolase 97 C-terminal oligomerisation" evidence="2">
    <location>
        <begin position="194"/>
        <end position="289"/>
    </location>
</feature>
<dbReference type="InterPro" id="IPR019563">
    <property type="entry name" value="GH97_catalytic"/>
</dbReference>
<dbReference type="InterPro" id="IPR017853">
    <property type="entry name" value="GH"/>
</dbReference>
<dbReference type="Gene3D" id="3.20.20.70">
    <property type="entry name" value="Aldolase class I"/>
    <property type="match status" value="1"/>
</dbReference>
<dbReference type="SUPFAM" id="SSF51445">
    <property type="entry name" value="(Trans)glycosidases"/>
    <property type="match status" value="1"/>
</dbReference>
<evidence type="ECO:0000259" key="1">
    <source>
        <dbReference type="Pfam" id="PF10566"/>
    </source>
</evidence>
<gene>
    <name evidence="3" type="ORF">A3F83_03035</name>
</gene>
<evidence type="ECO:0000313" key="4">
    <source>
        <dbReference type="Proteomes" id="UP000179129"/>
    </source>
</evidence>
<dbReference type="PANTHER" id="PTHR35803">
    <property type="entry name" value="GLUCAN 1,4-ALPHA-GLUCOSIDASE SUSB-RELATED"/>
    <property type="match status" value="1"/>
</dbReference>
<organism evidence="3 4">
    <name type="scientific">Candidatus Glassbacteria bacterium RIFCSPLOWO2_12_FULL_58_11</name>
    <dbReference type="NCBI Taxonomy" id="1817867"/>
    <lineage>
        <taxon>Bacteria</taxon>
        <taxon>Candidatus Glassiibacteriota</taxon>
    </lineage>
</organism>
<dbReference type="InterPro" id="IPR029483">
    <property type="entry name" value="GH97_C"/>
</dbReference>
<dbReference type="InterPro" id="IPR013785">
    <property type="entry name" value="Aldolase_TIM"/>
</dbReference>
<dbReference type="EMBL" id="MFIX01000112">
    <property type="protein sequence ID" value="OGG04568.1"/>
    <property type="molecule type" value="Genomic_DNA"/>
</dbReference>
<evidence type="ECO:0000259" key="2">
    <source>
        <dbReference type="Pfam" id="PF14509"/>
    </source>
</evidence>
<dbReference type="Pfam" id="PF14509">
    <property type="entry name" value="GH97_C"/>
    <property type="match status" value="1"/>
</dbReference>
<evidence type="ECO:0008006" key="5">
    <source>
        <dbReference type="Google" id="ProtNLM"/>
    </source>
</evidence>
<accession>A0A1F5YWK6</accession>
<proteinExistence type="predicted"/>
<sequence>MEYLTRYADSLGVKLILWLNWENVSKQIDAAFPLYEKWGIAGVKIDYMNRDDQEMVAFYQTMVEKAAQHHLLVDFHGAYPPTGMRRAWPNLITREGVLGLEYNKWSDWASPEHDVTIPYTRMLVGPMDYTPGAINNSTRKSFNPRNIDPMSQGTRCHQLAMFVVYESPLTVLADSPDNYRGEKGLDFIKVVPTVWDETRFLAGEVGQYVVLARKSGDKWYLGAMTNWDPREVEVPLDFLGSGNWKAKVWADGVKIDKNPSDVDVLQLEVNSGAPLAIKMGPGGGFAAVLEQAQ</sequence>
<dbReference type="AlphaFoldDB" id="A0A1F5YWK6"/>
<evidence type="ECO:0000313" key="3">
    <source>
        <dbReference type="EMBL" id="OGG04568.1"/>
    </source>
</evidence>
<dbReference type="Pfam" id="PF10566">
    <property type="entry name" value="Glyco_hydro_97"/>
    <property type="match status" value="1"/>
</dbReference>
<dbReference type="PANTHER" id="PTHR35803:SF2">
    <property type="entry name" value="RETAINING ALPHA-GALACTOSIDASE"/>
    <property type="match status" value="1"/>
</dbReference>
<feature type="domain" description="Glycosyl-hydrolase 97 catalytic" evidence="1">
    <location>
        <begin position="2"/>
        <end position="97"/>
    </location>
</feature>
<dbReference type="STRING" id="1817867.A3F83_03035"/>
<comment type="caution">
    <text evidence="3">The sequence shown here is derived from an EMBL/GenBank/DDBJ whole genome shotgun (WGS) entry which is preliminary data.</text>
</comment>
<reference evidence="3 4" key="1">
    <citation type="journal article" date="2016" name="Nat. Commun.">
        <title>Thousands of microbial genomes shed light on interconnected biogeochemical processes in an aquifer system.</title>
        <authorList>
            <person name="Anantharaman K."/>
            <person name="Brown C.T."/>
            <person name="Hug L.A."/>
            <person name="Sharon I."/>
            <person name="Castelle C.J."/>
            <person name="Probst A.J."/>
            <person name="Thomas B.C."/>
            <person name="Singh A."/>
            <person name="Wilkins M.J."/>
            <person name="Karaoz U."/>
            <person name="Brodie E.L."/>
            <person name="Williams K.H."/>
            <person name="Hubbard S.S."/>
            <person name="Banfield J.F."/>
        </authorList>
    </citation>
    <scope>NUCLEOTIDE SEQUENCE [LARGE SCALE GENOMIC DNA]</scope>
</reference>
<dbReference type="InterPro" id="IPR052720">
    <property type="entry name" value="Glycosyl_hydrolase_97"/>
</dbReference>
<protein>
    <recommendedName>
        <fullName evidence="5">Glycosyl-hydrolase 97 C-terminal oligomerisation domain-containing protein</fullName>
    </recommendedName>
</protein>
<name>A0A1F5YWK6_9BACT</name>
<dbReference type="Proteomes" id="UP000179129">
    <property type="component" value="Unassembled WGS sequence"/>
</dbReference>